<name>G5A540_PHYSP</name>
<proteinExistence type="predicted"/>
<evidence type="ECO:0000259" key="1">
    <source>
        <dbReference type="Pfam" id="PF18634"/>
    </source>
</evidence>
<dbReference type="InterPro" id="IPR040786">
    <property type="entry name" value="RXLR_WY"/>
</dbReference>
<dbReference type="KEGG" id="psoj:PHYSODRAFT_265359"/>
<dbReference type="AlphaFoldDB" id="G5A540"/>
<dbReference type="Pfam" id="PF18634">
    <property type="entry name" value="RXLR_WY"/>
    <property type="match status" value="1"/>
</dbReference>
<dbReference type="InParanoid" id="G5A540"/>
<gene>
    <name evidence="2" type="ORF">PHYSODRAFT_265359</name>
</gene>
<reference evidence="2 3" key="1">
    <citation type="journal article" date="2006" name="Science">
        <title>Phytophthora genome sequences uncover evolutionary origins and mechanisms of pathogenesis.</title>
        <authorList>
            <person name="Tyler B.M."/>
            <person name="Tripathy S."/>
            <person name="Zhang X."/>
            <person name="Dehal P."/>
            <person name="Jiang R.H."/>
            <person name="Aerts A."/>
            <person name="Arredondo F.D."/>
            <person name="Baxter L."/>
            <person name="Bensasson D."/>
            <person name="Beynon J.L."/>
            <person name="Chapman J."/>
            <person name="Damasceno C.M."/>
            <person name="Dorrance A.E."/>
            <person name="Dou D."/>
            <person name="Dickerman A.W."/>
            <person name="Dubchak I.L."/>
            <person name="Garbelotto M."/>
            <person name="Gijzen M."/>
            <person name="Gordon S.G."/>
            <person name="Govers F."/>
            <person name="Grunwald N.J."/>
            <person name="Huang W."/>
            <person name="Ivors K.L."/>
            <person name="Jones R.W."/>
            <person name="Kamoun S."/>
            <person name="Krampis K."/>
            <person name="Lamour K.H."/>
            <person name="Lee M.K."/>
            <person name="McDonald W.H."/>
            <person name="Medina M."/>
            <person name="Meijer H.J."/>
            <person name="Nordberg E.K."/>
            <person name="Maclean D.J."/>
            <person name="Ospina-Giraldo M.D."/>
            <person name="Morris P.F."/>
            <person name="Phuntumart V."/>
            <person name="Putnam N.H."/>
            <person name="Rash S."/>
            <person name="Rose J.K."/>
            <person name="Sakihama Y."/>
            <person name="Salamov A.A."/>
            <person name="Savidor A."/>
            <person name="Scheuring C.F."/>
            <person name="Smith B.M."/>
            <person name="Sobral B.W."/>
            <person name="Terry A."/>
            <person name="Torto-Alalibo T.A."/>
            <person name="Win J."/>
            <person name="Xu Z."/>
            <person name="Zhang H."/>
            <person name="Grigoriev I.V."/>
            <person name="Rokhsar D.S."/>
            <person name="Boore J.L."/>
        </authorList>
    </citation>
    <scope>NUCLEOTIDE SEQUENCE [LARGE SCALE GENOMIC DNA]</scope>
    <source>
        <strain evidence="2 3">P6497</strain>
    </source>
</reference>
<accession>G5A540</accession>
<dbReference type="EMBL" id="JH159159">
    <property type="protein sequence ID" value="EGZ09789.1"/>
    <property type="molecule type" value="Genomic_DNA"/>
</dbReference>
<evidence type="ECO:0000313" key="2">
    <source>
        <dbReference type="EMBL" id="EGZ09789.1"/>
    </source>
</evidence>
<dbReference type="Proteomes" id="UP000002640">
    <property type="component" value="Unassembled WGS sequence"/>
</dbReference>
<dbReference type="RefSeq" id="XP_009534650.1">
    <property type="nucleotide sequence ID" value="XM_009536355.1"/>
</dbReference>
<sequence>MKAYRAKNGEGRFTDGDIYRLLGPDASEIPLAVALESLKQIPDLKSLAEGVQFYQFKQWFKEKVLTPTVVEELLKRSGVVTEHGATEAIVRQYTNYWQAWQKMATRSVP</sequence>
<dbReference type="GeneID" id="20639654"/>
<organism evidence="2 3">
    <name type="scientific">Phytophthora sojae (strain P6497)</name>
    <name type="common">Soybean stem and root rot agent</name>
    <name type="synonym">Phytophthora megasperma f. sp. glycines</name>
    <dbReference type="NCBI Taxonomy" id="1094619"/>
    <lineage>
        <taxon>Eukaryota</taxon>
        <taxon>Sar</taxon>
        <taxon>Stramenopiles</taxon>
        <taxon>Oomycota</taxon>
        <taxon>Peronosporomycetes</taxon>
        <taxon>Peronosporales</taxon>
        <taxon>Peronosporaceae</taxon>
        <taxon>Phytophthora</taxon>
    </lineage>
</organism>
<feature type="domain" description="RXLR phytopathogen effector protein WY-domain" evidence="1">
    <location>
        <begin position="3"/>
        <end position="52"/>
    </location>
</feature>
<keyword evidence="3" id="KW-1185">Reference proteome</keyword>
<protein>
    <recommendedName>
        <fullName evidence="1">RXLR phytopathogen effector protein WY-domain domain-containing protein</fullName>
    </recommendedName>
</protein>
<dbReference type="SMR" id="G5A540"/>
<evidence type="ECO:0000313" key="3">
    <source>
        <dbReference type="Proteomes" id="UP000002640"/>
    </source>
</evidence>